<reference evidence="1 2" key="1">
    <citation type="submission" date="2014-06" db="EMBL/GenBank/DDBJ databases">
        <title>Evolutionary Origins and Diversification of the Mycorrhizal Mutualists.</title>
        <authorList>
            <consortium name="DOE Joint Genome Institute"/>
            <consortium name="Mycorrhizal Genomics Consortium"/>
            <person name="Kohler A."/>
            <person name="Kuo A."/>
            <person name="Nagy L.G."/>
            <person name="Floudas D."/>
            <person name="Copeland A."/>
            <person name="Barry K.W."/>
            <person name="Cichocki N."/>
            <person name="Veneault-Fourrey C."/>
            <person name="LaButti K."/>
            <person name="Lindquist E.A."/>
            <person name="Lipzen A."/>
            <person name="Lundell T."/>
            <person name="Morin E."/>
            <person name="Murat C."/>
            <person name="Riley R."/>
            <person name="Ohm R."/>
            <person name="Sun H."/>
            <person name="Tunlid A."/>
            <person name="Henrissat B."/>
            <person name="Grigoriev I.V."/>
            <person name="Hibbett D.S."/>
            <person name="Martin F."/>
        </authorList>
    </citation>
    <scope>NUCLEOTIDE SEQUENCE [LARGE SCALE GENOMIC DNA]</scope>
    <source>
        <strain evidence="1 2">SS14</strain>
    </source>
</reference>
<name>A0A0C9V6V2_SPHS4</name>
<evidence type="ECO:0000313" key="1">
    <source>
        <dbReference type="EMBL" id="KIJ42709.1"/>
    </source>
</evidence>
<dbReference type="GO" id="GO:0005576">
    <property type="term" value="C:extracellular region"/>
    <property type="evidence" value="ECO:0007669"/>
    <property type="project" value="TreeGrafter"/>
</dbReference>
<dbReference type="Proteomes" id="UP000054279">
    <property type="component" value="Unassembled WGS sequence"/>
</dbReference>
<dbReference type="AlphaFoldDB" id="A0A0C9V6V2"/>
<dbReference type="Pfam" id="PF12296">
    <property type="entry name" value="HsbA"/>
    <property type="match status" value="1"/>
</dbReference>
<sequence length="142" mass="14613">MKKRTVAAIVTDLGFISGNVTSLNNALNAFTSSSNLTTALSIHTVAGTLKTAITQGTKDVHATGPVSEADTTNIINLVKGFQPGIISPLTNIVTKKPLFDGAAIVGFGSIVKSDINTLNNNTSAFETALVNAAPVIVFLLDG</sequence>
<organism evidence="1 2">
    <name type="scientific">Sphaerobolus stellatus (strain SS14)</name>
    <dbReference type="NCBI Taxonomy" id="990650"/>
    <lineage>
        <taxon>Eukaryota</taxon>
        <taxon>Fungi</taxon>
        <taxon>Dikarya</taxon>
        <taxon>Basidiomycota</taxon>
        <taxon>Agaricomycotina</taxon>
        <taxon>Agaricomycetes</taxon>
        <taxon>Phallomycetidae</taxon>
        <taxon>Geastrales</taxon>
        <taxon>Sphaerobolaceae</taxon>
        <taxon>Sphaerobolus</taxon>
    </lineage>
</organism>
<dbReference type="EMBL" id="KN837128">
    <property type="protein sequence ID" value="KIJ42709.1"/>
    <property type="molecule type" value="Genomic_DNA"/>
</dbReference>
<accession>A0A0C9V6V2</accession>
<dbReference type="PANTHER" id="PTHR38123">
    <property type="entry name" value="CELL WALL SERINE-THREONINE-RICH GALACTOMANNOPROTEIN MP1 (AFU_ORTHOLOGUE AFUA_4G03240)"/>
    <property type="match status" value="1"/>
</dbReference>
<dbReference type="HOGENOM" id="CLU_099165_3_0_1"/>
<protein>
    <submittedName>
        <fullName evidence="1">Uncharacterized protein</fullName>
    </submittedName>
</protein>
<dbReference type="PANTHER" id="PTHR38123:SF1">
    <property type="entry name" value="HYDROPHOBIC SURFACE BINDING PROTEIN"/>
    <property type="match status" value="1"/>
</dbReference>
<evidence type="ECO:0000313" key="2">
    <source>
        <dbReference type="Proteomes" id="UP000054279"/>
    </source>
</evidence>
<proteinExistence type="predicted"/>
<keyword evidence="2" id="KW-1185">Reference proteome</keyword>
<dbReference type="InterPro" id="IPR021054">
    <property type="entry name" value="Cell_wall_mannoprotein_1"/>
</dbReference>
<gene>
    <name evidence="1" type="ORF">M422DRAFT_48126</name>
</gene>
<dbReference type="Gene3D" id="1.20.1280.140">
    <property type="match status" value="1"/>
</dbReference>
<dbReference type="OrthoDB" id="3485059at2759"/>